<dbReference type="GO" id="GO:0008696">
    <property type="term" value="F:4-amino-4-deoxychorismate lyase activity"/>
    <property type="evidence" value="ECO:0007669"/>
    <property type="project" value="UniProtKB-EC"/>
</dbReference>
<evidence type="ECO:0000256" key="5">
    <source>
        <dbReference type="ARBA" id="ARBA00035633"/>
    </source>
</evidence>
<evidence type="ECO:0000256" key="6">
    <source>
        <dbReference type="ARBA" id="ARBA00035676"/>
    </source>
</evidence>
<dbReference type="EMBL" id="FXAM01000001">
    <property type="protein sequence ID" value="SMF97126.1"/>
    <property type="molecule type" value="Genomic_DNA"/>
</dbReference>
<gene>
    <name evidence="13" type="ORF">SAMN02949497_4545</name>
</gene>
<protein>
    <recommendedName>
        <fullName evidence="9">Aminodeoxychorismate lyase</fullName>
        <ecNumber evidence="6">4.1.3.38</ecNumber>
    </recommendedName>
    <alternativeName>
        <fullName evidence="10">4-amino-4-deoxychorismate lyase</fullName>
    </alternativeName>
</protein>
<comment type="pathway">
    <text evidence="5">Cofactor biosynthesis; tetrahydrofolate biosynthesis; 4-aminobenzoate from chorismate: step 2/2.</text>
</comment>
<accession>A0A1Y6D3F1</accession>
<dbReference type="EC" id="4.1.3.38" evidence="6"/>
<dbReference type="RefSeq" id="WP_085215946.1">
    <property type="nucleotide sequence ID" value="NZ_FXAM01000001.1"/>
</dbReference>
<organism evidence="13 14">
    <name type="scientific">Methylomagnum ishizawai</name>
    <dbReference type="NCBI Taxonomy" id="1760988"/>
    <lineage>
        <taxon>Bacteria</taxon>
        <taxon>Pseudomonadati</taxon>
        <taxon>Pseudomonadota</taxon>
        <taxon>Gammaproteobacteria</taxon>
        <taxon>Methylococcales</taxon>
        <taxon>Methylococcaceae</taxon>
        <taxon>Methylomagnum</taxon>
    </lineage>
</organism>
<evidence type="ECO:0000256" key="3">
    <source>
        <dbReference type="ARBA" id="ARBA00022898"/>
    </source>
</evidence>
<dbReference type="OrthoDB" id="21319at2"/>
<evidence type="ECO:0000313" key="14">
    <source>
        <dbReference type="Proteomes" id="UP000192923"/>
    </source>
</evidence>
<dbReference type="CDD" id="cd01558">
    <property type="entry name" value="D-AAT_like"/>
    <property type="match status" value="1"/>
</dbReference>
<dbReference type="GO" id="GO:0005829">
    <property type="term" value="C:cytosol"/>
    <property type="evidence" value="ECO:0007669"/>
    <property type="project" value="TreeGrafter"/>
</dbReference>
<dbReference type="FunFam" id="3.20.10.10:FF:000002">
    <property type="entry name" value="D-alanine aminotransferase"/>
    <property type="match status" value="1"/>
</dbReference>
<dbReference type="Proteomes" id="UP000192923">
    <property type="component" value="Unassembled WGS sequence"/>
</dbReference>
<dbReference type="SUPFAM" id="SSF56752">
    <property type="entry name" value="D-aminoacid aminotransferase-like PLP-dependent enzymes"/>
    <property type="match status" value="1"/>
</dbReference>
<evidence type="ECO:0000256" key="9">
    <source>
        <dbReference type="ARBA" id="ARBA00069174"/>
    </source>
</evidence>
<dbReference type="InterPro" id="IPR043131">
    <property type="entry name" value="BCAT-like_N"/>
</dbReference>
<proteinExistence type="inferred from homology"/>
<evidence type="ECO:0000313" key="13">
    <source>
        <dbReference type="EMBL" id="SMF97126.1"/>
    </source>
</evidence>
<evidence type="ECO:0000256" key="12">
    <source>
        <dbReference type="RuleBase" id="RU004516"/>
    </source>
</evidence>
<dbReference type="GO" id="GO:0046656">
    <property type="term" value="P:folic acid biosynthetic process"/>
    <property type="evidence" value="ECO:0007669"/>
    <property type="project" value="UniProtKB-KW"/>
</dbReference>
<dbReference type="InterPro" id="IPR001544">
    <property type="entry name" value="Aminotrans_IV"/>
</dbReference>
<keyword evidence="14" id="KW-1185">Reference proteome</keyword>
<comment type="similarity">
    <text evidence="2 11">Belongs to the class-IV pyridoxal-phosphate-dependent aminotransferase family.</text>
</comment>
<name>A0A1Y6D3F1_9GAMM</name>
<comment type="catalytic activity">
    <reaction evidence="7">
        <text>4-amino-4-deoxychorismate = 4-aminobenzoate + pyruvate + H(+)</text>
        <dbReference type="Rhea" id="RHEA:16201"/>
        <dbReference type="ChEBI" id="CHEBI:15361"/>
        <dbReference type="ChEBI" id="CHEBI:15378"/>
        <dbReference type="ChEBI" id="CHEBI:17836"/>
        <dbReference type="ChEBI" id="CHEBI:58406"/>
        <dbReference type="EC" id="4.1.3.38"/>
    </reaction>
</comment>
<dbReference type="InterPro" id="IPR050571">
    <property type="entry name" value="Class-IV_PLP-Dep_Aminotrnsfr"/>
</dbReference>
<evidence type="ECO:0000256" key="7">
    <source>
        <dbReference type="ARBA" id="ARBA00049529"/>
    </source>
</evidence>
<dbReference type="STRING" id="1760988.SAMN02949497_4545"/>
<dbReference type="AlphaFoldDB" id="A0A1Y6D3F1"/>
<dbReference type="Pfam" id="PF01063">
    <property type="entry name" value="Aminotran_4"/>
    <property type="match status" value="1"/>
</dbReference>
<dbReference type="Gene3D" id="3.30.470.10">
    <property type="match status" value="1"/>
</dbReference>
<dbReference type="InterPro" id="IPR036038">
    <property type="entry name" value="Aminotransferase-like"/>
</dbReference>
<dbReference type="Gene3D" id="3.20.10.10">
    <property type="entry name" value="D-amino Acid Aminotransferase, subunit A, domain 2"/>
    <property type="match status" value="1"/>
</dbReference>
<comment type="cofactor">
    <cofactor evidence="1 12">
        <name>pyridoxal 5'-phosphate</name>
        <dbReference type="ChEBI" id="CHEBI:597326"/>
    </cofactor>
</comment>
<dbReference type="GO" id="GO:0008652">
    <property type="term" value="P:amino acid biosynthetic process"/>
    <property type="evidence" value="ECO:0007669"/>
    <property type="project" value="UniProtKB-ARBA"/>
</dbReference>
<evidence type="ECO:0000256" key="8">
    <source>
        <dbReference type="ARBA" id="ARBA00054027"/>
    </source>
</evidence>
<keyword evidence="3 12" id="KW-0663">Pyridoxal phosphate</keyword>
<dbReference type="PROSITE" id="PS00770">
    <property type="entry name" value="AA_TRANSFER_CLASS_4"/>
    <property type="match status" value="1"/>
</dbReference>
<sequence length="282" mass="30941">MALVYLNGEYLPLDQAKVSVLDRGFLFGDGVYEVIPVYGGQPFRLQEHLRRLGQSLAGIRMAQPLSDGEWAAIFERLIDGPGDQYIYLQVTRGAADKRDHAIPAQITPTVFAMGSPIAPIPLDGIRAVTLDDIRWQCCHIKATTLLANVLLRQDAVERGAAEAILVRDGCATEGAASNLFIVQDGSVITPPKGHAILPGITRDLVLELAQQHGLATEERRIRLEELQKAEEIWLTSSTREVLAVTELDGAKVGDGQPGPVWRRIQEIYQAYKQGLREGTRSA</sequence>
<dbReference type="PANTHER" id="PTHR42743:SF10">
    <property type="entry name" value="D-ALANINE AMINOTRANSFERASE"/>
    <property type="match status" value="1"/>
</dbReference>
<evidence type="ECO:0000256" key="4">
    <source>
        <dbReference type="ARBA" id="ARBA00022909"/>
    </source>
</evidence>
<keyword evidence="4" id="KW-0289">Folate biosynthesis</keyword>
<evidence type="ECO:0000256" key="1">
    <source>
        <dbReference type="ARBA" id="ARBA00001933"/>
    </source>
</evidence>
<dbReference type="InterPro" id="IPR018300">
    <property type="entry name" value="Aminotrans_IV_CS"/>
</dbReference>
<dbReference type="PANTHER" id="PTHR42743">
    <property type="entry name" value="AMINO-ACID AMINOTRANSFERASE"/>
    <property type="match status" value="1"/>
</dbReference>
<reference evidence="13 14" key="1">
    <citation type="submission" date="2016-12" db="EMBL/GenBank/DDBJ databases">
        <authorList>
            <person name="Song W.-J."/>
            <person name="Kurnit D.M."/>
        </authorList>
    </citation>
    <scope>NUCLEOTIDE SEQUENCE [LARGE SCALE GENOMIC DNA]</scope>
    <source>
        <strain evidence="13 14">175</strain>
    </source>
</reference>
<evidence type="ECO:0000256" key="11">
    <source>
        <dbReference type="RuleBase" id="RU004106"/>
    </source>
</evidence>
<evidence type="ECO:0000256" key="10">
    <source>
        <dbReference type="ARBA" id="ARBA00080135"/>
    </source>
</evidence>
<dbReference type="InterPro" id="IPR043132">
    <property type="entry name" value="BCAT-like_C"/>
</dbReference>
<evidence type="ECO:0000256" key="2">
    <source>
        <dbReference type="ARBA" id="ARBA00009320"/>
    </source>
</evidence>
<comment type="function">
    <text evidence="8">Involved in the biosynthesis of p-aminobenzoate (PABA), a precursor of tetrahydrofolate. Converts 4-amino-4-deoxychorismate into 4-aminobenzoate (PABA) and pyruvate.</text>
</comment>